<comment type="caution">
    <text evidence="1">The sequence shown here is derived from an EMBL/GenBank/DDBJ whole genome shotgun (WGS) entry which is preliminary data.</text>
</comment>
<name>A0A1F6NK33_9BACT</name>
<dbReference type="CDD" id="cd00090">
    <property type="entry name" value="HTH_ARSR"/>
    <property type="match status" value="1"/>
</dbReference>
<dbReference type="InterPro" id="IPR036388">
    <property type="entry name" value="WH-like_DNA-bd_sf"/>
</dbReference>
<proteinExistence type="predicted"/>
<evidence type="ECO:0008006" key="3">
    <source>
        <dbReference type="Google" id="ProtNLM"/>
    </source>
</evidence>
<dbReference type="InterPro" id="IPR036390">
    <property type="entry name" value="WH_DNA-bd_sf"/>
</dbReference>
<accession>A0A1F6NK33</accession>
<dbReference type="AlphaFoldDB" id="A0A1F6NK33"/>
<evidence type="ECO:0000313" key="2">
    <source>
        <dbReference type="Proteomes" id="UP000177803"/>
    </source>
</evidence>
<dbReference type="Proteomes" id="UP000177803">
    <property type="component" value="Unassembled WGS sequence"/>
</dbReference>
<dbReference type="InterPro" id="IPR011991">
    <property type="entry name" value="ArsR-like_HTH"/>
</dbReference>
<dbReference type="Gene3D" id="1.10.10.10">
    <property type="entry name" value="Winged helix-like DNA-binding domain superfamily/Winged helix DNA-binding domain"/>
    <property type="match status" value="1"/>
</dbReference>
<evidence type="ECO:0000313" key="1">
    <source>
        <dbReference type="EMBL" id="OGH84110.1"/>
    </source>
</evidence>
<dbReference type="SUPFAM" id="SSF46785">
    <property type="entry name" value="Winged helix' DNA-binding domain"/>
    <property type="match status" value="1"/>
</dbReference>
<protein>
    <recommendedName>
        <fullName evidence="3">HTH arsR-type domain-containing protein</fullName>
    </recommendedName>
</protein>
<reference evidence="1 2" key="1">
    <citation type="journal article" date="2016" name="Nat. Commun.">
        <title>Thousands of microbial genomes shed light on interconnected biogeochemical processes in an aquifer system.</title>
        <authorList>
            <person name="Anantharaman K."/>
            <person name="Brown C.T."/>
            <person name="Hug L.A."/>
            <person name="Sharon I."/>
            <person name="Castelle C.J."/>
            <person name="Probst A.J."/>
            <person name="Thomas B.C."/>
            <person name="Singh A."/>
            <person name="Wilkins M.J."/>
            <person name="Karaoz U."/>
            <person name="Brodie E.L."/>
            <person name="Williams K.H."/>
            <person name="Hubbard S.S."/>
            <person name="Banfield J.F."/>
        </authorList>
    </citation>
    <scope>NUCLEOTIDE SEQUENCE [LARGE SCALE GENOMIC DNA]</scope>
</reference>
<sequence>MLEHLFGSKTRVKLLQILFRHPERILYVRELARLVNVQMNAVRRELANLETIGIIVQVEAKNASEGTGTERSKYYKLNQACLMYHELKALLVKSQILEEQELVHRIKEKSGQIDLLLLTGVFTNIDDSGTDMLLVGNIKTGTLEKIIKEYEANSSTSIRYTVMDKKEFVERREIGDKFLYHVLESKHVMVVDNYQIG</sequence>
<dbReference type="EMBL" id="MFQR01000044">
    <property type="protein sequence ID" value="OGH84110.1"/>
    <property type="molecule type" value="Genomic_DNA"/>
</dbReference>
<gene>
    <name evidence="1" type="ORF">A2261_00585</name>
</gene>
<organism evidence="1 2">
    <name type="scientific">Candidatus Magasanikbacteria bacterium RIFOXYA2_FULL_44_8</name>
    <dbReference type="NCBI Taxonomy" id="1798696"/>
    <lineage>
        <taxon>Bacteria</taxon>
        <taxon>Candidatus Magasanikiibacteriota</taxon>
    </lineage>
</organism>